<evidence type="ECO:0000313" key="1">
    <source>
        <dbReference type="EMBL" id="KAI0054458.1"/>
    </source>
</evidence>
<dbReference type="EMBL" id="MU277425">
    <property type="protein sequence ID" value="KAI0054458.1"/>
    <property type="molecule type" value="Genomic_DNA"/>
</dbReference>
<organism evidence="1 2">
    <name type="scientific">Artomyces pyxidatus</name>
    <dbReference type="NCBI Taxonomy" id="48021"/>
    <lineage>
        <taxon>Eukaryota</taxon>
        <taxon>Fungi</taxon>
        <taxon>Dikarya</taxon>
        <taxon>Basidiomycota</taxon>
        <taxon>Agaricomycotina</taxon>
        <taxon>Agaricomycetes</taxon>
        <taxon>Russulales</taxon>
        <taxon>Auriscalpiaceae</taxon>
        <taxon>Artomyces</taxon>
    </lineage>
</organism>
<comment type="caution">
    <text evidence="1">The sequence shown here is derived from an EMBL/GenBank/DDBJ whole genome shotgun (WGS) entry which is preliminary data.</text>
</comment>
<evidence type="ECO:0000313" key="2">
    <source>
        <dbReference type="Proteomes" id="UP000814140"/>
    </source>
</evidence>
<keyword evidence="2" id="KW-1185">Reference proteome</keyword>
<gene>
    <name evidence="1" type="ORF">BV25DRAFT_1946788</name>
</gene>
<sequence>MPRITVNPHTQQFPDYDDQEIQAMSIPGEDIPTTRQRLLAHWTSANTRLITAWDAQVAADQAAEELRDRQAADQAEAARAAAEAQAKTEREEAEKRRPKPGDYDSSVGIPDSLPIRPSQYAISRLKKFEYVELAYFTPYGCRTYGENTERSAGDDSLSIAVQSEGGVIFRPTSAARPAKDIPRDSDLSWDDMLLGATQLLVEMTDAGWGKKHVEDLKTFFSHLAGHPVRHRDNENGTKVLLRLQEYVRRNWISALAAGKAYNIAGWNENLFHSMSDEYERELGRNSVRR</sequence>
<proteinExistence type="predicted"/>
<protein>
    <submittedName>
        <fullName evidence="1">Uncharacterized protein</fullName>
    </submittedName>
</protein>
<accession>A0ACB8SF03</accession>
<dbReference type="Proteomes" id="UP000814140">
    <property type="component" value="Unassembled WGS sequence"/>
</dbReference>
<reference evidence="1" key="1">
    <citation type="submission" date="2021-03" db="EMBL/GenBank/DDBJ databases">
        <authorList>
            <consortium name="DOE Joint Genome Institute"/>
            <person name="Ahrendt S."/>
            <person name="Looney B.P."/>
            <person name="Miyauchi S."/>
            <person name="Morin E."/>
            <person name="Drula E."/>
            <person name="Courty P.E."/>
            <person name="Chicoki N."/>
            <person name="Fauchery L."/>
            <person name="Kohler A."/>
            <person name="Kuo A."/>
            <person name="Labutti K."/>
            <person name="Pangilinan J."/>
            <person name="Lipzen A."/>
            <person name="Riley R."/>
            <person name="Andreopoulos W."/>
            <person name="He G."/>
            <person name="Johnson J."/>
            <person name="Barry K.W."/>
            <person name="Grigoriev I.V."/>
            <person name="Nagy L."/>
            <person name="Hibbett D."/>
            <person name="Henrissat B."/>
            <person name="Matheny P.B."/>
            <person name="Labbe J."/>
            <person name="Martin F."/>
        </authorList>
    </citation>
    <scope>NUCLEOTIDE SEQUENCE</scope>
    <source>
        <strain evidence="1">HHB10654</strain>
    </source>
</reference>
<reference evidence="1" key="2">
    <citation type="journal article" date="2022" name="New Phytol.">
        <title>Evolutionary transition to the ectomycorrhizal habit in the genomes of a hyperdiverse lineage of mushroom-forming fungi.</title>
        <authorList>
            <person name="Looney B."/>
            <person name="Miyauchi S."/>
            <person name="Morin E."/>
            <person name="Drula E."/>
            <person name="Courty P.E."/>
            <person name="Kohler A."/>
            <person name="Kuo A."/>
            <person name="LaButti K."/>
            <person name="Pangilinan J."/>
            <person name="Lipzen A."/>
            <person name="Riley R."/>
            <person name="Andreopoulos W."/>
            <person name="He G."/>
            <person name="Johnson J."/>
            <person name="Nolan M."/>
            <person name="Tritt A."/>
            <person name="Barry K.W."/>
            <person name="Grigoriev I.V."/>
            <person name="Nagy L.G."/>
            <person name="Hibbett D."/>
            <person name="Henrissat B."/>
            <person name="Matheny P.B."/>
            <person name="Labbe J."/>
            <person name="Martin F.M."/>
        </authorList>
    </citation>
    <scope>NUCLEOTIDE SEQUENCE</scope>
    <source>
        <strain evidence="1">HHB10654</strain>
    </source>
</reference>
<name>A0ACB8SF03_9AGAM</name>